<evidence type="ECO:0000259" key="1">
    <source>
        <dbReference type="Pfam" id="PF00561"/>
    </source>
</evidence>
<dbReference type="OrthoDB" id="9780765at2"/>
<dbReference type="InterPro" id="IPR050266">
    <property type="entry name" value="AB_hydrolase_sf"/>
</dbReference>
<gene>
    <name evidence="2" type="ORF">PCE31106_03570</name>
</gene>
<dbReference type="PANTHER" id="PTHR43798">
    <property type="entry name" value="MONOACYLGLYCEROL LIPASE"/>
    <property type="match status" value="1"/>
</dbReference>
<sequence>MQRTGRFVHLNGIRLHYQQWGEGPNVLVALHGLRGYGATFRRLALSLGPTWRVIAPDQRGRGETDWDTRNNYYIPTYLDDLSRLVEHLGLEQFCLLGHSMGGMVAIVFAARNPGSVTRVVLEEAGPDAAVDSRGAERIKRELVTAPLSFSNLDAAREYLRQVRPGTTPEAIEERVAYMLRQSGNIWTWKHDHAGILQARLDSAAYRGIDLWSCFEAISCPALLLKGGHSDYISAELAEKMCARNKNVEFTAIEGAGHYAHDDQPNQFNLTVKNFLSK</sequence>
<dbReference type="Gene3D" id="3.40.50.1820">
    <property type="entry name" value="alpha/beta hydrolase"/>
    <property type="match status" value="1"/>
</dbReference>
<dbReference type="RefSeq" id="WP_150564206.1">
    <property type="nucleotide sequence ID" value="NZ_CABPSL010000015.1"/>
</dbReference>
<dbReference type="Proteomes" id="UP000384354">
    <property type="component" value="Unassembled WGS sequence"/>
</dbReference>
<dbReference type="SUPFAM" id="SSF53474">
    <property type="entry name" value="alpha/beta-Hydrolases"/>
    <property type="match status" value="1"/>
</dbReference>
<dbReference type="Pfam" id="PF00561">
    <property type="entry name" value="Abhydrolase_1"/>
    <property type="match status" value="1"/>
</dbReference>
<dbReference type="GO" id="GO:0016020">
    <property type="term" value="C:membrane"/>
    <property type="evidence" value="ECO:0007669"/>
    <property type="project" value="TreeGrafter"/>
</dbReference>
<accession>A0A5E4X011</accession>
<feature type="domain" description="AB hydrolase-1" evidence="1">
    <location>
        <begin position="25"/>
        <end position="263"/>
    </location>
</feature>
<name>A0A5E4X011_9BURK</name>
<dbReference type="InterPro" id="IPR000073">
    <property type="entry name" value="AB_hydrolase_1"/>
</dbReference>
<dbReference type="GO" id="GO:0016787">
    <property type="term" value="F:hydrolase activity"/>
    <property type="evidence" value="ECO:0007669"/>
    <property type="project" value="UniProtKB-KW"/>
</dbReference>
<organism evidence="2 3">
    <name type="scientific">Pandoraea cepalis</name>
    <dbReference type="NCBI Taxonomy" id="2508294"/>
    <lineage>
        <taxon>Bacteria</taxon>
        <taxon>Pseudomonadati</taxon>
        <taxon>Pseudomonadota</taxon>
        <taxon>Betaproteobacteria</taxon>
        <taxon>Burkholderiales</taxon>
        <taxon>Burkholderiaceae</taxon>
        <taxon>Pandoraea</taxon>
    </lineage>
</organism>
<dbReference type="AlphaFoldDB" id="A0A5E4X011"/>
<evidence type="ECO:0000313" key="2">
    <source>
        <dbReference type="EMBL" id="VVE29603.1"/>
    </source>
</evidence>
<dbReference type="PRINTS" id="PR00111">
    <property type="entry name" value="ABHYDROLASE"/>
</dbReference>
<proteinExistence type="predicted"/>
<reference evidence="2 3" key="1">
    <citation type="submission" date="2019-08" db="EMBL/GenBank/DDBJ databases">
        <authorList>
            <person name="Peeters C."/>
        </authorList>
    </citation>
    <scope>NUCLEOTIDE SEQUENCE [LARGE SCALE GENOMIC DNA]</scope>
    <source>
        <strain evidence="2 3">LMG 31106</strain>
    </source>
</reference>
<dbReference type="EMBL" id="CABPSL010000015">
    <property type="protein sequence ID" value="VVE29603.1"/>
    <property type="molecule type" value="Genomic_DNA"/>
</dbReference>
<evidence type="ECO:0000313" key="3">
    <source>
        <dbReference type="Proteomes" id="UP000384354"/>
    </source>
</evidence>
<protein>
    <submittedName>
        <fullName evidence="2">Hydrolase</fullName>
    </submittedName>
</protein>
<keyword evidence="2" id="KW-0378">Hydrolase</keyword>
<dbReference type="InterPro" id="IPR029058">
    <property type="entry name" value="AB_hydrolase_fold"/>
</dbReference>
<dbReference type="PANTHER" id="PTHR43798:SF33">
    <property type="entry name" value="HYDROLASE, PUTATIVE (AFU_ORTHOLOGUE AFUA_2G14860)-RELATED"/>
    <property type="match status" value="1"/>
</dbReference>